<organism evidence="2 3">
    <name type="scientific">Portunus trituberculatus</name>
    <name type="common">Swimming crab</name>
    <name type="synonym">Neptunus trituberculatus</name>
    <dbReference type="NCBI Taxonomy" id="210409"/>
    <lineage>
        <taxon>Eukaryota</taxon>
        <taxon>Metazoa</taxon>
        <taxon>Ecdysozoa</taxon>
        <taxon>Arthropoda</taxon>
        <taxon>Crustacea</taxon>
        <taxon>Multicrustacea</taxon>
        <taxon>Malacostraca</taxon>
        <taxon>Eumalacostraca</taxon>
        <taxon>Eucarida</taxon>
        <taxon>Decapoda</taxon>
        <taxon>Pleocyemata</taxon>
        <taxon>Brachyura</taxon>
        <taxon>Eubrachyura</taxon>
        <taxon>Portunoidea</taxon>
        <taxon>Portunidae</taxon>
        <taxon>Portuninae</taxon>
        <taxon>Portunus</taxon>
    </lineage>
</organism>
<proteinExistence type="predicted"/>
<protein>
    <submittedName>
        <fullName evidence="2">Uncharacterized protein</fullName>
    </submittedName>
</protein>
<gene>
    <name evidence="2" type="ORF">E2C01_057681</name>
</gene>
<evidence type="ECO:0000256" key="1">
    <source>
        <dbReference type="SAM" id="MobiDB-lite"/>
    </source>
</evidence>
<keyword evidence="3" id="KW-1185">Reference proteome</keyword>
<reference evidence="2 3" key="1">
    <citation type="submission" date="2019-05" db="EMBL/GenBank/DDBJ databases">
        <title>Another draft genome of Portunus trituberculatus and its Hox gene families provides insights of decapod evolution.</title>
        <authorList>
            <person name="Jeong J.-H."/>
            <person name="Song I."/>
            <person name="Kim S."/>
            <person name="Choi T."/>
            <person name="Kim D."/>
            <person name="Ryu S."/>
            <person name="Kim W."/>
        </authorList>
    </citation>
    <scope>NUCLEOTIDE SEQUENCE [LARGE SCALE GENOMIC DNA]</scope>
    <source>
        <tissue evidence="2">Muscle</tissue>
    </source>
</reference>
<comment type="caution">
    <text evidence="2">The sequence shown here is derived from an EMBL/GenBank/DDBJ whole genome shotgun (WGS) entry which is preliminary data.</text>
</comment>
<sequence>MAEKETQLATNNGSELQMSEAAVSKPVTNAEKVRDLASGASGRVREGCPGYGVCMGCWCSRGVSCQGCGVPGWAPTTAPATATSNTQLGRWHLILMQCSGEGSTHSTTRCCSAGGGSSEGSEVAVVCGARTRTSKDHI</sequence>
<dbReference type="AlphaFoldDB" id="A0A5B7GXP3"/>
<evidence type="ECO:0000313" key="3">
    <source>
        <dbReference type="Proteomes" id="UP000324222"/>
    </source>
</evidence>
<feature type="region of interest" description="Disordered" evidence="1">
    <location>
        <begin position="1"/>
        <end position="27"/>
    </location>
</feature>
<evidence type="ECO:0000313" key="2">
    <source>
        <dbReference type="EMBL" id="MPC63582.1"/>
    </source>
</evidence>
<accession>A0A5B7GXP3</accession>
<feature type="compositionally biased region" description="Polar residues" evidence="1">
    <location>
        <begin position="7"/>
        <end position="17"/>
    </location>
</feature>
<dbReference type="Proteomes" id="UP000324222">
    <property type="component" value="Unassembled WGS sequence"/>
</dbReference>
<dbReference type="EMBL" id="VSRR010021003">
    <property type="protein sequence ID" value="MPC63582.1"/>
    <property type="molecule type" value="Genomic_DNA"/>
</dbReference>
<name>A0A5B7GXP3_PORTR</name>